<comment type="caution">
    <text evidence="1">The sequence shown here is derived from an EMBL/GenBank/DDBJ whole genome shotgun (WGS) entry which is preliminary data.</text>
</comment>
<gene>
    <name evidence="1" type="ORF">PZE19_14635</name>
</gene>
<evidence type="ECO:0008006" key="3">
    <source>
        <dbReference type="Google" id="ProtNLM"/>
    </source>
</evidence>
<evidence type="ECO:0000313" key="2">
    <source>
        <dbReference type="Proteomes" id="UP001216907"/>
    </source>
</evidence>
<dbReference type="SUPFAM" id="SSF160419">
    <property type="entry name" value="YdfO-like"/>
    <property type="match status" value="1"/>
</dbReference>
<dbReference type="RefSeq" id="WP_277861371.1">
    <property type="nucleotide sequence ID" value="NZ_JARRAG010000002.1"/>
</dbReference>
<reference evidence="1 2" key="1">
    <citation type="submission" date="2023-03" db="EMBL/GenBank/DDBJ databases">
        <title>Paludisphaera mucosa sp. nov. a novel planctomycete from northern fen.</title>
        <authorList>
            <person name="Ivanova A."/>
        </authorList>
    </citation>
    <scope>NUCLEOTIDE SEQUENCE [LARGE SCALE GENOMIC DNA]</scope>
    <source>
        <strain evidence="1 2">Pla2</strain>
    </source>
</reference>
<organism evidence="1 2">
    <name type="scientific">Paludisphaera mucosa</name>
    <dbReference type="NCBI Taxonomy" id="3030827"/>
    <lineage>
        <taxon>Bacteria</taxon>
        <taxon>Pseudomonadati</taxon>
        <taxon>Planctomycetota</taxon>
        <taxon>Planctomycetia</taxon>
        <taxon>Isosphaerales</taxon>
        <taxon>Isosphaeraceae</taxon>
        <taxon>Paludisphaera</taxon>
    </lineage>
</organism>
<protein>
    <recommendedName>
        <fullName evidence="3">DUF1398 domain-containing protein</fullName>
    </recommendedName>
</protein>
<keyword evidence="2" id="KW-1185">Reference proteome</keyword>
<dbReference type="Proteomes" id="UP001216907">
    <property type="component" value="Unassembled WGS sequence"/>
</dbReference>
<name>A0ABT6FBS9_9BACT</name>
<sequence length="131" mass="14057">MDATILHDCLTQALAGRITFPEVVGRLLATGVERYDADLARMELRHYAAAGAIHVEPLPLADAPAVPRTFSAEGVRSAVAAAQGREVDYPGFLRRIMAAGTVGYTAFLGGRRVVYFGRDGDCHVEPFSGPR</sequence>
<dbReference type="EMBL" id="JARRAG010000002">
    <property type="protein sequence ID" value="MDG3005022.1"/>
    <property type="molecule type" value="Genomic_DNA"/>
</dbReference>
<dbReference type="InterPro" id="IPR036696">
    <property type="entry name" value="YdfO-like_sf"/>
</dbReference>
<accession>A0ABT6FBS9</accession>
<evidence type="ECO:0000313" key="1">
    <source>
        <dbReference type="EMBL" id="MDG3005022.1"/>
    </source>
</evidence>
<proteinExistence type="predicted"/>